<keyword evidence="1" id="KW-0812">Transmembrane</keyword>
<evidence type="ECO:0000256" key="1">
    <source>
        <dbReference type="SAM" id="Phobius"/>
    </source>
</evidence>
<sequence length="81" mass="9344">MLRQSWTQGNQALRRFPTLCTPSGDVLRKNNHLDWSDLSEDGHDLSDFLLSVLVVLRIFPWMVVPIGLVDSTLTKRFDSWT</sequence>
<proteinExistence type="predicted"/>
<keyword evidence="1" id="KW-0472">Membrane</keyword>
<dbReference type="EMBL" id="KZ559518">
    <property type="protein sequence ID" value="PLN83507.1"/>
    <property type="molecule type" value="Genomic_DNA"/>
</dbReference>
<dbReference type="AlphaFoldDB" id="A0A2J5I1G3"/>
<evidence type="ECO:0000313" key="2">
    <source>
        <dbReference type="EMBL" id="PLN83507.1"/>
    </source>
</evidence>
<keyword evidence="1" id="KW-1133">Transmembrane helix</keyword>
<organism evidence="2 3">
    <name type="scientific">Aspergillus taichungensis</name>
    <dbReference type="NCBI Taxonomy" id="482145"/>
    <lineage>
        <taxon>Eukaryota</taxon>
        <taxon>Fungi</taxon>
        <taxon>Dikarya</taxon>
        <taxon>Ascomycota</taxon>
        <taxon>Pezizomycotina</taxon>
        <taxon>Eurotiomycetes</taxon>
        <taxon>Eurotiomycetidae</taxon>
        <taxon>Eurotiales</taxon>
        <taxon>Aspergillaceae</taxon>
        <taxon>Aspergillus</taxon>
        <taxon>Aspergillus subgen. Circumdati</taxon>
    </lineage>
</organism>
<keyword evidence="3" id="KW-1185">Reference proteome</keyword>
<reference evidence="3" key="1">
    <citation type="submission" date="2017-12" db="EMBL/GenBank/DDBJ databases">
        <authorList>
            <consortium name="DOE Joint Genome Institute"/>
            <person name="Mondo S.J."/>
            <person name="Kjaerbolling I."/>
            <person name="Vesth T.C."/>
            <person name="Frisvad J.C."/>
            <person name="Nybo J.L."/>
            <person name="Theobald S."/>
            <person name="Kuo A."/>
            <person name="Bowyer P."/>
            <person name="Matsuda Y."/>
            <person name="Lyhne E.K."/>
            <person name="Kogle M.E."/>
            <person name="Clum A."/>
            <person name="Lipzen A."/>
            <person name="Salamov A."/>
            <person name="Ngan C.Y."/>
            <person name="Daum C."/>
            <person name="Chiniquy J."/>
            <person name="Barry K."/>
            <person name="LaButti K."/>
            <person name="Haridas S."/>
            <person name="Simmons B.A."/>
            <person name="Magnuson J.K."/>
            <person name="Mortensen U.H."/>
            <person name="Larsen T.O."/>
            <person name="Grigoriev I.V."/>
            <person name="Baker S.E."/>
            <person name="Andersen M.R."/>
            <person name="Nordberg H.P."/>
            <person name="Cantor M.N."/>
            <person name="Hua S.X."/>
        </authorList>
    </citation>
    <scope>NUCLEOTIDE SEQUENCE [LARGE SCALE GENOMIC DNA]</scope>
    <source>
        <strain evidence="3">IBT 19404</strain>
    </source>
</reference>
<name>A0A2J5I1G3_9EURO</name>
<feature type="transmembrane region" description="Helical" evidence="1">
    <location>
        <begin position="48"/>
        <end position="69"/>
    </location>
</feature>
<gene>
    <name evidence="2" type="ORF">BDW42DRAFT_164562</name>
</gene>
<accession>A0A2J5I1G3</accession>
<dbReference type="Proteomes" id="UP000235023">
    <property type="component" value="Unassembled WGS sequence"/>
</dbReference>
<evidence type="ECO:0000313" key="3">
    <source>
        <dbReference type="Proteomes" id="UP000235023"/>
    </source>
</evidence>
<protein>
    <submittedName>
        <fullName evidence="2">Uncharacterized protein</fullName>
    </submittedName>
</protein>